<evidence type="ECO:0000256" key="3">
    <source>
        <dbReference type="ARBA" id="ARBA00022741"/>
    </source>
</evidence>
<dbReference type="GO" id="GO:0007052">
    <property type="term" value="P:mitotic spindle organization"/>
    <property type="evidence" value="ECO:0007669"/>
    <property type="project" value="TreeGrafter"/>
</dbReference>
<keyword evidence="5 7" id="KW-0505">Motor protein</keyword>
<dbReference type="RefSeq" id="XP_013389820.1">
    <property type="nucleotide sequence ID" value="XM_013534366.2"/>
</dbReference>
<dbReference type="Gene3D" id="1.10.150.280">
    <property type="entry name" value="AF1531-like domain"/>
    <property type="match status" value="1"/>
</dbReference>
<dbReference type="PRINTS" id="PR00380">
    <property type="entry name" value="KINESINHEAVY"/>
</dbReference>
<dbReference type="PROSITE" id="PS00411">
    <property type="entry name" value="KINESIN_MOTOR_1"/>
    <property type="match status" value="1"/>
</dbReference>
<proteinExistence type="inferred from homology"/>
<reference evidence="11" key="1">
    <citation type="submission" date="2025-08" db="UniProtKB">
        <authorList>
            <consortium name="RefSeq"/>
        </authorList>
    </citation>
    <scope>IDENTIFICATION</scope>
    <source>
        <tissue evidence="11">Gonads</tissue>
    </source>
</reference>
<evidence type="ECO:0000256" key="1">
    <source>
        <dbReference type="ARBA" id="ARBA00004245"/>
    </source>
</evidence>
<dbReference type="InterPro" id="IPR019821">
    <property type="entry name" value="Kinesin_motor_CS"/>
</dbReference>
<dbReference type="GO" id="GO:0005524">
    <property type="term" value="F:ATP binding"/>
    <property type="evidence" value="ECO:0007669"/>
    <property type="project" value="UniProtKB-UniRule"/>
</dbReference>
<dbReference type="KEGG" id="lak:106158415"/>
<dbReference type="OrthoDB" id="3176171at2759"/>
<dbReference type="Gene3D" id="3.40.850.10">
    <property type="entry name" value="Kinesin motor domain"/>
    <property type="match status" value="1"/>
</dbReference>
<evidence type="ECO:0000256" key="6">
    <source>
        <dbReference type="ARBA" id="ARBA00023212"/>
    </source>
</evidence>
<keyword evidence="2 8" id="KW-0493">Microtubule</keyword>
<evidence type="ECO:0000313" key="11">
    <source>
        <dbReference type="RefSeq" id="XP_013389820.1"/>
    </source>
</evidence>
<feature type="binding site" evidence="7">
    <location>
        <begin position="87"/>
        <end position="94"/>
    </location>
    <ligand>
        <name>ATP</name>
        <dbReference type="ChEBI" id="CHEBI:30616"/>
    </ligand>
</feature>
<organism evidence="10 11">
    <name type="scientific">Lingula anatina</name>
    <name type="common">Brachiopod</name>
    <name type="synonym">Lingula unguis</name>
    <dbReference type="NCBI Taxonomy" id="7574"/>
    <lineage>
        <taxon>Eukaryota</taxon>
        <taxon>Metazoa</taxon>
        <taxon>Spiralia</taxon>
        <taxon>Lophotrochozoa</taxon>
        <taxon>Brachiopoda</taxon>
        <taxon>Linguliformea</taxon>
        <taxon>Lingulata</taxon>
        <taxon>Lingulida</taxon>
        <taxon>Linguloidea</taxon>
        <taxon>Lingulidae</taxon>
        <taxon>Lingula</taxon>
    </lineage>
</organism>
<evidence type="ECO:0000313" key="10">
    <source>
        <dbReference type="Proteomes" id="UP000085678"/>
    </source>
</evidence>
<dbReference type="InterPro" id="IPR036961">
    <property type="entry name" value="Kinesin_motor_dom_sf"/>
</dbReference>
<dbReference type="GO" id="GO:0005874">
    <property type="term" value="C:microtubule"/>
    <property type="evidence" value="ECO:0007669"/>
    <property type="project" value="UniProtKB-KW"/>
</dbReference>
<keyword evidence="3 7" id="KW-0547">Nucleotide-binding</keyword>
<dbReference type="STRING" id="7574.A0A1S3HUV0"/>
<evidence type="ECO:0000259" key="9">
    <source>
        <dbReference type="PROSITE" id="PS50067"/>
    </source>
</evidence>
<comment type="similarity">
    <text evidence="7 8">Belongs to the TRAFAC class myosin-kinesin ATPase superfamily. Kinesin family.</text>
</comment>
<dbReference type="Proteomes" id="UP000085678">
    <property type="component" value="Unplaced"/>
</dbReference>
<keyword evidence="4 7" id="KW-0067">ATP-binding</keyword>
<dbReference type="GO" id="GO:0007018">
    <property type="term" value="P:microtubule-based movement"/>
    <property type="evidence" value="ECO:0007669"/>
    <property type="project" value="InterPro"/>
</dbReference>
<dbReference type="GO" id="GO:0003777">
    <property type="term" value="F:microtubule motor activity"/>
    <property type="evidence" value="ECO:0007669"/>
    <property type="project" value="InterPro"/>
</dbReference>
<name>A0A1S3HUV0_LINAN</name>
<evidence type="ECO:0000256" key="4">
    <source>
        <dbReference type="ARBA" id="ARBA00022840"/>
    </source>
</evidence>
<dbReference type="Pfam" id="PF00225">
    <property type="entry name" value="Kinesin"/>
    <property type="match status" value="1"/>
</dbReference>
<dbReference type="GeneID" id="106158415"/>
<dbReference type="GO" id="GO:0005875">
    <property type="term" value="C:microtubule associated complex"/>
    <property type="evidence" value="ECO:0007669"/>
    <property type="project" value="TreeGrafter"/>
</dbReference>
<evidence type="ECO:0000256" key="7">
    <source>
        <dbReference type="PROSITE-ProRule" id="PRU00283"/>
    </source>
</evidence>
<sequence length="614" mass="69738">MERKDSLISVVTRLRPVLDSSEKAEVHVVNQTTLEILNHRDVNENLHYEFSAVFGPESSQADIFNQHVRPLVPYVLNGENMTVFAYGPTGAGKTYTMLGTPQEPGVIPRTVNEICRLTENSGDQEWQHSVLLSYFEIYNEKVRDLLVPKSCDLPIREDRKRNIFVVGLTEKPVENYNDFKKWFGPASRKRTTASTKLNATSSRSHSIMMLKVEKQQMVKPYKRLTGKLFLIDLAGSENNKKTENKGLRLQESGAINKSLSVLSQVVDALTHGRPCPPYRSSKLTRILQDSLGGNSHTLMIVNIAPELRNYWDTYTTLNFAKKSKKIVNKTYKKETTRDPTVLQETDASFAGTGRNVESGHGLKSKHRRTLSTVPTTTNSVEFLSPILQRQTNLREEVVQRLESLGQNILERINTPRKRKSEVASHIACKKQHVGSPAVEALSQCRMALSRLQAETEERVKENIMYCGDRCDLPDSKNANLTNLENASAILNRKRENKESEQSRRHYADVLHILNKGSLNQLLTLQTVGAKRDHETFNYLFSDADVLHILNKGSLNQLLTLQTVGAKRAKCIHSWREKHGEFQNVDELRKITGLTRKYVDRFMESNFLPQKVVSV</sequence>
<dbReference type="GO" id="GO:0051231">
    <property type="term" value="P:spindle elongation"/>
    <property type="evidence" value="ECO:0007669"/>
    <property type="project" value="TreeGrafter"/>
</dbReference>
<evidence type="ECO:0000256" key="8">
    <source>
        <dbReference type="RuleBase" id="RU000394"/>
    </source>
</evidence>
<dbReference type="SUPFAM" id="SSF52540">
    <property type="entry name" value="P-loop containing nucleoside triphosphate hydrolases"/>
    <property type="match status" value="1"/>
</dbReference>
<dbReference type="SMART" id="SM00129">
    <property type="entry name" value="KISc"/>
    <property type="match status" value="1"/>
</dbReference>
<protein>
    <recommendedName>
        <fullName evidence="8">Kinesin-like protein</fullName>
    </recommendedName>
</protein>
<dbReference type="InParanoid" id="A0A1S3HUV0"/>
<dbReference type="InterPro" id="IPR027640">
    <property type="entry name" value="Kinesin-like_fam"/>
</dbReference>
<keyword evidence="6" id="KW-0206">Cytoskeleton</keyword>
<evidence type="ECO:0000256" key="2">
    <source>
        <dbReference type="ARBA" id="ARBA00022701"/>
    </source>
</evidence>
<dbReference type="Pfam" id="PF12836">
    <property type="entry name" value="HHH_3"/>
    <property type="match status" value="1"/>
</dbReference>
<dbReference type="AlphaFoldDB" id="A0A1S3HUV0"/>
<keyword evidence="10" id="KW-1185">Reference proteome</keyword>
<dbReference type="InterPro" id="IPR010994">
    <property type="entry name" value="RuvA_2-like"/>
</dbReference>
<dbReference type="SUPFAM" id="SSF47781">
    <property type="entry name" value="RuvA domain 2-like"/>
    <property type="match status" value="1"/>
</dbReference>
<keyword evidence="6" id="KW-0963">Cytoplasm</keyword>
<dbReference type="PROSITE" id="PS50067">
    <property type="entry name" value="KINESIN_MOTOR_2"/>
    <property type="match status" value="1"/>
</dbReference>
<dbReference type="PANTHER" id="PTHR47969">
    <property type="entry name" value="CHROMOSOME-ASSOCIATED KINESIN KIF4A-RELATED"/>
    <property type="match status" value="1"/>
</dbReference>
<dbReference type="GO" id="GO:0008017">
    <property type="term" value="F:microtubule binding"/>
    <property type="evidence" value="ECO:0007669"/>
    <property type="project" value="InterPro"/>
</dbReference>
<comment type="subcellular location">
    <subcellularLocation>
        <location evidence="1">Cytoplasm</location>
        <location evidence="1">Cytoskeleton</location>
    </subcellularLocation>
</comment>
<dbReference type="InterPro" id="IPR001752">
    <property type="entry name" value="Kinesin_motor_dom"/>
</dbReference>
<gene>
    <name evidence="11" type="primary">LOC106158415</name>
</gene>
<feature type="domain" description="Kinesin motor" evidence="9">
    <location>
        <begin position="7"/>
        <end position="326"/>
    </location>
</feature>
<dbReference type="PANTHER" id="PTHR47969:SF9">
    <property type="entry name" value="KINESIN-LIKE PROTEIN"/>
    <property type="match status" value="1"/>
</dbReference>
<dbReference type="InterPro" id="IPR027417">
    <property type="entry name" value="P-loop_NTPase"/>
</dbReference>
<accession>A0A1S3HUV0</accession>
<evidence type="ECO:0000256" key="5">
    <source>
        <dbReference type="ARBA" id="ARBA00023175"/>
    </source>
</evidence>